<sequence length="71" mass="8025">MSSSTWQVIQADIDALSAVVSRFQRHSYEALTPSRLVEVLEERAFLLGQLDALTYELSSPFGLPNGRRTWL</sequence>
<evidence type="ECO:0000313" key="2">
    <source>
        <dbReference type="Proteomes" id="UP000092207"/>
    </source>
</evidence>
<dbReference type="RefSeq" id="WP_067312110.1">
    <property type="nucleotide sequence ID" value="NZ_LZJY01000473.1"/>
</dbReference>
<proteinExistence type="predicted"/>
<accession>A0A1A2U2T5</accession>
<dbReference type="EMBL" id="LZJY01000473">
    <property type="protein sequence ID" value="OBH82959.1"/>
    <property type="molecule type" value="Genomic_DNA"/>
</dbReference>
<gene>
    <name evidence="1" type="ORF">A5679_05375</name>
</gene>
<name>A0A1A2U2T5_MYCSC</name>
<dbReference type="AlphaFoldDB" id="A0A1A2U2T5"/>
<organism evidence="1 2">
    <name type="scientific">Mycobacterium scrofulaceum</name>
    <dbReference type="NCBI Taxonomy" id="1783"/>
    <lineage>
        <taxon>Bacteria</taxon>
        <taxon>Bacillati</taxon>
        <taxon>Actinomycetota</taxon>
        <taxon>Actinomycetes</taxon>
        <taxon>Mycobacteriales</taxon>
        <taxon>Mycobacteriaceae</taxon>
        <taxon>Mycobacterium</taxon>
    </lineage>
</organism>
<evidence type="ECO:0000313" key="1">
    <source>
        <dbReference type="EMBL" id="OBH82959.1"/>
    </source>
</evidence>
<dbReference type="Proteomes" id="UP000092207">
    <property type="component" value="Unassembled WGS sequence"/>
</dbReference>
<comment type="caution">
    <text evidence="1">The sequence shown here is derived from an EMBL/GenBank/DDBJ whole genome shotgun (WGS) entry which is preliminary data.</text>
</comment>
<reference evidence="1 2" key="1">
    <citation type="submission" date="2016-06" db="EMBL/GenBank/DDBJ databases">
        <authorList>
            <person name="Kjaerup R.B."/>
            <person name="Dalgaard T.S."/>
            <person name="Juul-Madsen H.R."/>
        </authorList>
    </citation>
    <scope>NUCLEOTIDE SEQUENCE [LARGE SCALE GENOMIC DNA]</scope>
    <source>
        <strain evidence="1 2">E2838</strain>
    </source>
</reference>
<protein>
    <submittedName>
        <fullName evidence="1">Uncharacterized protein</fullName>
    </submittedName>
</protein>